<evidence type="ECO:0000313" key="1">
    <source>
        <dbReference type="EMBL" id="JAT89864.1"/>
    </source>
</evidence>
<proteinExistence type="predicted"/>
<organism evidence="1">
    <name type="scientific">Pectinophora gossypiella</name>
    <name type="common">Cotton pink bollworm</name>
    <name type="synonym">Depressaria gossypiella</name>
    <dbReference type="NCBI Taxonomy" id="13191"/>
    <lineage>
        <taxon>Eukaryota</taxon>
        <taxon>Metazoa</taxon>
        <taxon>Ecdysozoa</taxon>
        <taxon>Arthropoda</taxon>
        <taxon>Hexapoda</taxon>
        <taxon>Insecta</taxon>
        <taxon>Pterygota</taxon>
        <taxon>Neoptera</taxon>
        <taxon>Endopterygota</taxon>
        <taxon>Lepidoptera</taxon>
        <taxon>Glossata</taxon>
        <taxon>Ditrysia</taxon>
        <taxon>Gelechioidea</taxon>
        <taxon>Gelechiidae</taxon>
        <taxon>Apatetrinae</taxon>
        <taxon>Pectinophora</taxon>
    </lineage>
</organism>
<dbReference type="AlphaFoldDB" id="A0A1E1WSB7"/>
<accession>A0A1E1WSB7</accession>
<protein>
    <submittedName>
        <fullName evidence="1">Uncharacterized protein</fullName>
    </submittedName>
</protein>
<reference evidence="1" key="1">
    <citation type="submission" date="2015-09" db="EMBL/GenBank/DDBJ databases">
        <title>De novo assembly of Pectinophora gossypiella (Pink Bollworm) gut transcriptome.</title>
        <authorList>
            <person name="Tassone E.E."/>
        </authorList>
    </citation>
    <scope>NUCLEOTIDE SEQUENCE</scope>
</reference>
<gene>
    <name evidence="1" type="ORF">g.15018</name>
</gene>
<sequence>RDLPVSMGNLPDFGKLLRIRDSPYYIWINFNIFKSCDKNTKWRKNKMAAVQNFVFPQIASGVKMMYQGCDRNLKLRMEILLDVRKLSPPGRHPTAWQNYRT</sequence>
<dbReference type="EMBL" id="GDQN01001190">
    <property type="protein sequence ID" value="JAT89864.1"/>
    <property type="molecule type" value="Transcribed_RNA"/>
</dbReference>
<name>A0A1E1WSB7_PECGO</name>
<feature type="non-terminal residue" evidence="1">
    <location>
        <position position="1"/>
    </location>
</feature>